<feature type="domain" description="Nucleoside phosphorylase" evidence="4">
    <location>
        <begin position="62"/>
        <end position="148"/>
    </location>
</feature>
<accession>A0A179F4R6</accession>
<dbReference type="Pfam" id="PF22939">
    <property type="entry name" value="WHD_GPIID"/>
    <property type="match status" value="1"/>
</dbReference>
<dbReference type="Pfam" id="PF01048">
    <property type="entry name" value="PNP_UDP_1"/>
    <property type="match status" value="1"/>
</dbReference>
<evidence type="ECO:0000259" key="4">
    <source>
        <dbReference type="Pfam" id="PF01048"/>
    </source>
</evidence>
<evidence type="ECO:0000259" key="5">
    <source>
        <dbReference type="Pfam" id="PF22939"/>
    </source>
</evidence>
<dbReference type="AlphaFoldDB" id="A0A179F4R6"/>
<dbReference type="PROSITE" id="PS50088">
    <property type="entry name" value="ANK_REPEAT"/>
    <property type="match status" value="1"/>
</dbReference>
<dbReference type="PROSITE" id="PS50297">
    <property type="entry name" value="ANK_REP_REGION"/>
    <property type="match status" value="1"/>
</dbReference>
<gene>
    <name evidence="7" type="ORF">VFPPC_06570</name>
</gene>
<proteinExistence type="predicted"/>
<name>A0A179F4R6_METCM</name>
<dbReference type="Gene3D" id="3.40.50.300">
    <property type="entry name" value="P-loop containing nucleotide triphosphate hydrolases"/>
    <property type="match status" value="1"/>
</dbReference>
<evidence type="ECO:0000256" key="3">
    <source>
        <dbReference type="SAM" id="MobiDB-lite"/>
    </source>
</evidence>
<dbReference type="InterPro" id="IPR056884">
    <property type="entry name" value="NPHP3-like_N"/>
</dbReference>
<feature type="domain" description="Nephrocystin 3-like N-terminal" evidence="6">
    <location>
        <begin position="431"/>
        <end position="596"/>
    </location>
</feature>
<dbReference type="InterPro" id="IPR035994">
    <property type="entry name" value="Nucleoside_phosphorylase_sf"/>
</dbReference>
<evidence type="ECO:0000259" key="6">
    <source>
        <dbReference type="Pfam" id="PF24883"/>
    </source>
</evidence>
<dbReference type="Gene3D" id="3.40.50.1580">
    <property type="entry name" value="Nucleoside phosphorylase domain"/>
    <property type="match status" value="1"/>
</dbReference>
<dbReference type="PANTHER" id="PTHR46082:SF11">
    <property type="entry name" value="AAA+ ATPASE DOMAIN-CONTAINING PROTEIN-RELATED"/>
    <property type="match status" value="1"/>
</dbReference>
<dbReference type="Pfam" id="PF00023">
    <property type="entry name" value="Ank"/>
    <property type="match status" value="1"/>
</dbReference>
<dbReference type="RefSeq" id="XP_018138305.1">
    <property type="nucleotide sequence ID" value="XM_018285581.1"/>
</dbReference>
<dbReference type="SMART" id="SM00248">
    <property type="entry name" value="ANK"/>
    <property type="match status" value="7"/>
</dbReference>
<reference evidence="7 8" key="1">
    <citation type="journal article" date="2016" name="PLoS Pathog.">
        <title>Biosynthesis of antibiotic leucinostatins in bio-control fungus Purpureocillium lilacinum and their inhibition on phytophthora revealed by genome mining.</title>
        <authorList>
            <person name="Wang G."/>
            <person name="Liu Z."/>
            <person name="Lin R."/>
            <person name="Li E."/>
            <person name="Mao Z."/>
            <person name="Ling J."/>
            <person name="Yang Y."/>
            <person name="Yin W.B."/>
            <person name="Xie B."/>
        </authorList>
    </citation>
    <scope>NUCLEOTIDE SEQUENCE [LARGE SCALE GENOMIC DNA]</scope>
    <source>
        <strain evidence="7">170</strain>
    </source>
</reference>
<dbReference type="GO" id="GO:0009116">
    <property type="term" value="P:nucleoside metabolic process"/>
    <property type="evidence" value="ECO:0007669"/>
    <property type="project" value="InterPro"/>
</dbReference>
<dbReference type="GeneID" id="28849575"/>
<sequence length="1166" mass="130714">MPDINKEIDDEGLLPSEDDGNMAEPSHSASNTFTYNDYTVGWVCALPKEQTAATVMLDHIHPDLPKPPTDHNTYTLGSIGKHNIVIACLPKGKIGNNPATTAATQMIRTFPSIKVGLMVGIGGGIPPKVQLGDVVVSTPTDQYPGVVQWDFGKTEKDGFRRTGALNSPPSAMLTALTKLETSHEMKGSEIHQYLIEMKKKWPRLSPAYTTPGSSANPSITLTNAHHNESRSQAFFSMLWKMIFALLGLLLGWRVFASIDESTNSAEQVERTPGSAAVDGGQRKPGDLRVHYGLIASGNQVIKDAEFRDSLDKKLGGHLLCVEMEAAGLMDNFPCVVIRGICDYADSRKNKEWQEYAATVAAAYAKELLHHLQPSDVDQESPLKDIMEQVLGSVEELKSKINSKQDLEILNWLTPLEYDLQQNDYFQRRQADTGQWFLDSEKFQQWLKASSKTLFCPGLPGAGKTILTSVVVNNLAQRFSKDPSVGIAYIYCNFRRTEEQNIRDLLGSLLKQLAGGYPSLPSEVRDLYHRHEGRRTRPSLEEILDALHCVAARYSRVFIIVDALDECQASDGCRNRLLSELCHLQGKHGTNILATSRPVPEISDHLKVSESLEIRASTDDVRRYLESNMRQLPTFVGRNRQLQEEIKVGISEAVDGMFLLAKLYIGLLEDKLTPNDIRSALEVFQKQGQLSSEDMKTQVLAQAYEQTMERINRQKQGWKELAMKVLSWITCAKTPLTTLELQHALATKTGKSELDQGDVSNDKDMVSACAGLVTVDEKSDVIRLVHYTLQEYFEKTQKCWFPDAEFEITRTCLTYLSFKVFKTGPCQTDEGFEERLRLNPLYDYAARNWGHHAYSAPTLSEEVVEFLRHESNVGASSEVLMSCRLYSNDPEHRQRSPGQYTGLHLAAYFGLEKAANTLLILKYDPDPTDCCGRTPLSYAAERGHEAVVKLLLANDTVNPNLKLAHGYTPLGWAINYNNKAVVKMLLETKQIDLNSACAYGDTPLCWALRHDNDSVVKMLLETKQIDLNPACADGYTPLWWALRRNNEGLVKMVLETTQIDLNAACVDGHTPLWWAMRYKNEGIVKLLLATNQIHLNSECDGRRKPLWWAMNSENLAIVKLLLETNQIDLNSECADGRTPLWWAKVFNLKVLLATDGIDPNSEYFKYD</sequence>
<keyword evidence="8" id="KW-1185">Reference proteome</keyword>
<dbReference type="GO" id="GO:0003824">
    <property type="term" value="F:catalytic activity"/>
    <property type="evidence" value="ECO:0007669"/>
    <property type="project" value="InterPro"/>
</dbReference>
<dbReference type="Gene3D" id="1.25.40.20">
    <property type="entry name" value="Ankyrin repeat-containing domain"/>
    <property type="match status" value="3"/>
</dbReference>
<dbReference type="EMBL" id="LSBJ02000008">
    <property type="protein sequence ID" value="OAQ60427.1"/>
    <property type="molecule type" value="Genomic_DNA"/>
</dbReference>
<evidence type="ECO:0000313" key="8">
    <source>
        <dbReference type="Proteomes" id="UP000078397"/>
    </source>
</evidence>
<dbReference type="InterPro" id="IPR054471">
    <property type="entry name" value="GPIID_WHD"/>
</dbReference>
<feature type="domain" description="GPI inositol-deacylase winged helix" evidence="5">
    <location>
        <begin position="714"/>
        <end position="795"/>
    </location>
</feature>
<feature type="region of interest" description="Disordered" evidence="3">
    <location>
        <begin position="1"/>
        <end position="28"/>
    </location>
</feature>
<dbReference type="InterPro" id="IPR036770">
    <property type="entry name" value="Ankyrin_rpt-contain_sf"/>
</dbReference>
<dbReference type="InterPro" id="IPR027417">
    <property type="entry name" value="P-loop_NTPase"/>
</dbReference>
<dbReference type="KEGG" id="pchm:VFPPC_06570"/>
<feature type="compositionally biased region" description="Acidic residues" evidence="3">
    <location>
        <begin position="8"/>
        <end position="21"/>
    </location>
</feature>
<comment type="caution">
    <text evidence="7">The sequence shown here is derived from an EMBL/GenBank/DDBJ whole genome shotgun (WGS) entry which is preliminary data.</text>
</comment>
<dbReference type="Pfam" id="PF12796">
    <property type="entry name" value="Ank_2"/>
    <property type="match status" value="3"/>
</dbReference>
<dbReference type="InterPro" id="IPR053137">
    <property type="entry name" value="NLR-like"/>
</dbReference>
<dbReference type="InterPro" id="IPR002110">
    <property type="entry name" value="Ankyrin_rpt"/>
</dbReference>
<evidence type="ECO:0000313" key="7">
    <source>
        <dbReference type="EMBL" id="OAQ60427.1"/>
    </source>
</evidence>
<dbReference type="InterPro" id="IPR000845">
    <property type="entry name" value="Nucleoside_phosphorylase_d"/>
</dbReference>
<evidence type="ECO:0000256" key="1">
    <source>
        <dbReference type="ARBA" id="ARBA00022737"/>
    </source>
</evidence>
<dbReference type="STRING" id="1380566.A0A179F4R6"/>
<keyword evidence="1" id="KW-0677">Repeat</keyword>
<keyword evidence="2" id="KW-0040">ANK repeat</keyword>
<evidence type="ECO:0000256" key="2">
    <source>
        <dbReference type="PROSITE-ProRule" id="PRU00023"/>
    </source>
</evidence>
<dbReference type="PANTHER" id="PTHR46082">
    <property type="entry name" value="ATP/GTP-BINDING PROTEIN-RELATED"/>
    <property type="match status" value="1"/>
</dbReference>
<dbReference type="SUPFAM" id="SSF53167">
    <property type="entry name" value="Purine and uridine phosphorylases"/>
    <property type="match status" value="1"/>
</dbReference>
<dbReference type="OrthoDB" id="4955385at2759"/>
<feature type="repeat" description="ANK" evidence="2">
    <location>
        <begin position="930"/>
        <end position="951"/>
    </location>
</feature>
<dbReference type="SUPFAM" id="SSF48403">
    <property type="entry name" value="Ankyrin repeat"/>
    <property type="match status" value="1"/>
</dbReference>
<dbReference type="Pfam" id="PF24883">
    <property type="entry name" value="NPHP3_N"/>
    <property type="match status" value="1"/>
</dbReference>
<organism evidence="7 8">
    <name type="scientific">Pochonia chlamydosporia 170</name>
    <dbReference type="NCBI Taxonomy" id="1380566"/>
    <lineage>
        <taxon>Eukaryota</taxon>
        <taxon>Fungi</taxon>
        <taxon>Dikarya</taxon>
        <taxon>Ascomycota</taxon>
        <taxon>Pezizomycotina</taxon>
        <taxon>Sordariomycetes</taxon>
        <taxon>Hypocreomycetidae</taxon>
        <taxon>Hypocreales</taxon>
        <taxon>Clavicipitaceae</taxon>
        <taxon>Pochonia</taxon>
    </lineage>
</organism>
<dbReference type="SUPFAM" id="SSF52540">
    <property type="entry name" value="P-loop containing nucleoside triphosphate hydrolases"/>
    <property type="match status" value="1"/>
</dbReference>
<dbReference type="Proteomes" id="UP000078397">
    <property type="component" value="Unassembled WGS sequence"/>
</dbReference>
<protein>
    <submittedName>
        <fullName evidence="7">Ankyrin repeat-containing protein</fullName>
    </submittedName>
</protein>